<keyword evidence="1 4" id="KW-0805">Transcription regulation</keyword>
<evidence type="ECO:0000259" key="6">
    <source>
        <dbReference type="Pfam" id="PF14215"/>
    </source>
</evidence>
<dbReference type="Gramene" id="rna29941">
    <property type="protein sequence ID" value="RHN54848.1"/>
    <property type="gene ID" value="gene29941"/>
</dbReference>
<dbReference type="EnsemblPlants" id="KEH27718">
    <property type="protein sequence ID" value="KEH27718"/>
    <property type="gene ID" value="MTR_5g030420"/>
</dbReference>
<dbReference type="Proteomes" id="UP000265566">
    <property type="component" value="Chromosome 5"/>
</dbReference>
<keyword evidence="10" id="KW-1185">Reference proteome</keyword>
<evidence type="ECO:0000256" key="4">
    <source>
        <dbReference type="RuleBase" id="RU369104"/>
    </source>
</evidence>
<organism evidence="7 10">
    <name type="scientific">Medicago truncatula</name>
    <name type="common">Barrel medic</name>
    <name type="synonym">Medicago tribuloides</name>
    <dbReference type="NCBI Taxonomy" id="3880"/>
    <lineage>
        <taxon>Eukaryota</taxon>
        <taxon>Viridiplantae</taxon>
        <taxon>Streptophyta</taxon>
        <taxon>Embryophyta</taxon>
        <taxon>Tracheophyta</taxon>
        <taxon>Spermatophyta</taxon>
        <taxon>Magnoliopsida</taxon>
        <taxon>eudicotyledons</taxon>
        <taxon>Gunneridae</taxon>
        <taxon>Pentapetalae</taxon>
        <taxon>rosids</taxon>
        <taxon>fabids</taxon>
        <taxon>Fabales</taxon>
        <taxon>Fabaceae</taxon>
        <taxon>Papilionoideae</taxon>
        <taxon>50 kb inversion clade</taxon>
        <taxon>NPAAA clade</taxon>
        <taxon>Hologalegina</taxon>
        <taxon>IRL clade</taxon>
        <taxon>Trifolieae</taxon>
        <taxon>Medicago</taxon>
    </lineage>
</organism>
<dbReference type="GO" id="GO:0005634">
    <property type="term" value="C:nucleus"/>
    <property type="evidence" value="ECO:0000318"/>
    <property type="project" value="GO_Central"/>
</dbReference>
<dbReference type="Proteomes" id="UP000002051">
    <property type="component" value="Chromosome 5"/>
</dbReference>
<dbReference type="GO" id="GO:0000976">
    <property type="term" value="F:transcription cis-regulatory region binding"/>
    <property type="evidence" value="ECO:0000318"/>
    <property type="project" value="GO_Central"/>
</dbReference>
<reference evidence="7 10" key="1">
    <citation type="journal article" date="2011" name="Nature">
        <title>The Medicago genome provides insight into the evolution of rhizobial symbioses.</title>
        <authorList>
            <person name="Young N.D."/>
            <person name="Debelle F."/>
            <person name="Oldroyd G.E."/>
            <person name="Geurts R."/>
            <person name="Cannon S.B."/>
            <person name="Udvardi M.K."/>
            <person name="Benedito V.A."/>
            <person name="Mayer K.F."/>
            <person name="Gouzy J."/>
            <person name="Schoof H."/>
            <person name="Van de Peer Y."/>
            <person name="Proost S."/>
            <person name="Cook D.R."/>
            <person name="Meyers B.C."/>
            <person name="Spannagl M."/>
            <person name="Cheung F."/>
            <person name="De Mita S."/>
            <person name="Krishnakumar V."/>
            <person name="Gundlach H."/>
            <person name="Zhou S."/>
            <person name="Mudge J."/>
            <person name="Bharti A.K."/>
            <person name="Murray J.D."/>
            <person name="Naoumkina M.A."/>
            <person name="Rosen B."/>
            <person name="Silverstein K.A."/>
            <person name="Tang H."/>
            <person name="Rombauts S."/>
            <person name="Zhao P.X."/>
            <person name="Zhou P."/>
            <person name="Barbe V."/>
            <person name="Bardou P."/>
            <person name="Bechner M."/>
            <person name="Bellec A."/>
            <person name="Berger A."/>
            <person name="Berges H."/>
            <person name="Bidwell S."/>
            <person name="Bisseling T."/>
            <person name="Choisne N."/>
            <person name="Couloux A."/>
            <person name="Denny R."/>
            <person name="Deshpande S."/>
            <person name="Dai X."/>
            <person name="Doyle J.J."/>
            <person name="Dudez A.M."/>
            <person name="Farmer A.D."/>
            <person name="Fouteau S."/>
            <person name="Franken C."/>
            <person name="Gibelin C."/>
            <person name="Gish J."/>
            <person name="Goldstein S."/>
            <person name="Gonzalez A.J."/>
            <person name="Green P.J."/>
            <person name="Hallab A."/>
            <person name="Hartog M."/>
            <person name="Hua A."/>
            <person name="Humphray S.J."/>
            <person name="Jeong D.H."/>
            <person name="Jing Y."/>
            <person name="Jocker A."/>
            <person name="Kenton S.M."/>
            <person name="Kim D.J."/>
            <person name="Klee K."/>
            <person name="Lai H."/>
            <person name="Lang C."/>
            <person name="Lin S."/>
            <person name="Macmil S.L."/>
            <person name="Magdelenat G."/>
            <person name="Matthews L."/>
            <person name="McCorrison J."/>
            <person name="Monaghan E.L."/>
            <person name="Mun J.H."/>
            <person name="Najar F.Z."/>
            <person name="Nicholson C."/>
            <person name="Noirot C."/>
            <person name="O'Bleness M."/>
            <person name="Paule C.R."/>
            <person name="Poulain J."/>
            <person name="Prion F."/>
            <person name="Qin B."/>
            <person name="Qu C."/>
            <person name="Retzel E.F."/>
            <person name="Riddle C."/>
            <person name="Sallet E."/>
            <person name="Samain S."/>
            <person name="Samson N."/>
            <person name="Sanders I."/>
            <person name="Saurat O."/>
            <person name="Scarpelli C."/>
            <person name="Schiex T."/>
            <person name="Segurens B."/>
            <person name="Severin A.J."/>
            <person name="Sherrier D.J."/>
            <person name="Shi R."/>
            <person name="Sims S."/>
            <person name="Singer S.R."/>
            <person name="Sinharoy S."/>
            <person name="Sterck L."/>
            <person name="Viollet A."/>
            <person name="Wang B.B."/>
            <person name="Wang K."/>
            <person name="Wang M."/>
            <person name="Wang X."/>
            <person name="Warfsmann J."/>
            <person name="Weissenbach J."/>
            <person name="White D.D."/>
            <person name="White J.D."/>
            <person name="Wiley G.B."/>
            <person name="Wincker P."/>
            <person name="Xing Y."/>
            <person name="Yang L."/>
            <person name="Yao Z."/>
            <person name="Ying F."/>
            <person name="Zhai J."/>
            <person name="Zhou L."/>
            <person name="Zuber A."/>
            <person name="Denarie J."/>
            <person name="Dixon R.A."/>
            <person name="May G.D."/>
            <person name="Schwartz D.C."/>
            <person name="Rogers J."/>
            <person name="Quetier F."/>
            <person name="Town C.D."/>
            <person name="Roe B.A."/>
        </authorList>
    </citation>
    <scope>NUCLEOTIDE SEQUENCE [LARGE SCALE GENOMIC DNA]</scope>
    <source>
        <strain evidence="7">A17</strain>
        <strain evidence="9 10">cv. Jemalong A17</strain>
    </source>
</reference>
<gene>
    <name evidence="9" type="primary">11407018</name>
    <name evidence="7" type="ordered locus">MTR_5g030420</name>
    <name evidence="8" type="ORF">MtrunA17_Chr5g0411331</name>
</gene>
<reference evidence="9" key="3">
    <citation type="submission" date="2015-04" db="UniProtKB">
        <authorList>
            <consortium name="EnsemblPlants"/>
        </authorList>
    </citation>
    <scope>IDENTIFICATION</scope>
    <source>
        <strain evidence="9">cv. Jemalong A17</strain>
    </source>
</reference>
<evidence type="ECO:0000313" key="8">
    <source>
        <dbReference type="EMBL" id="RHN54848.1"/>
    </source>
</evidence>
<reference evidence="7 10" key="2">
    <citation type="journal article" date="2014" name="BMC Genomics">
        <title>An improved genome release (version Mt4.0) for the model legume Medicago truncatula.</title>
        <authorList>
            <person name="Tang H."/>
            <person name="Krishnakumar V."/>
            <person name="Bidwell S."/>
            <person name="Rosen B."/>
            <person name="Chan A."/>
            <person name="Zhou S."/>
            <person name="Gentzbittel L."/>
            <person name="Childs K.L."/>
            <person name="Yandell M."/>
            <person name="Gundlach H."/>
            <person name="Mayer K.F."/>
            <person name="Schwartz D.C."/>
            <person name="Town C.D."/>
        </authorList>
    </citation>
    <scope>GENOME REANNOTATION</scope>
    <source>
        <strain evidence="7">A17</strain>
        <strain evidence="9 10">cv. Jemalong A17</strain>
    </source>
</reference>
<dbReference type="Pfam" id="PF14215">
    <property type="entry name" value="bHLH-MYC_N"/>
    <property type="match status" value="1"/>
</dbReference>
<feature type="domain" description="Transcription factor MYC/MYB N-terminal" evidence="6">
    <location>
        <begin position="28"/>
        <end position="206"/>
    </location>
</feature>
<evidence type="ECO:0000313" key="9">
    <source>
        <dbReference type="EnsemblPlants" id="KEH27718"/>
    </source>
</evidence>
<keyword evidence="3 4" id="KW-0539">Nucleus</keyword>
<dbReference type="EMBL" id="PSQE01000005">
    <property type="protein sequence ID" value="RHN54848.1"/>
    <property type="molecule type" value="Genomic_DNA"/>
</dbReference>
<keyword evidence="2 4" id="KW-0804">Transcription</keyword>
<dbReference type="STRING" id="3880.A0A072UF17"/>
<dbReference type="InterPro" id="IPR045084">
    <property type="entry name" value="AIB/MYC-like"/>
</dbReference>
<protein>
    <recommendedName>
        <fullName evidence="4">Transcription factor</fullName>
        <shortName evidence="4">bHLH transcription factor</shortName>
    </recommendedName>
    <alternativeName>
        <fullName evidence="4">Basic helix-loop-helix protein</fullName>
    </alternativeName>
</protein>
<dbReference type="PANTHER" id="PTHR11514:SF43">
    <property type="entry name" value="TRANSCRIPTION FACTOR MYC2"/>
    <property type="match status" value="1"/>
</dbReference>
<dbReference type="GO" id="GO:0003700">
    <property type="term" value="F:DNA-binding transcription factor activity"/>
    <property type="evidence" value="ECO:0000318"/>
    <property type="project" value="GO_Central"/>
</dbReference>
<dbReference type="GO" id="GO:0006355">
    <property type="term" value="P:regulation of DNA-templated transcription"/>
    <property type="evidence" value="ECO:0000318"/>
    <property type="project" value="GO_Central"/>
</dbReference>
<evidence type="ECO:0000256" key="1">
    <source>
        <dbReference type="ARBA" id="ARBA00023015"/>
    </source>
</evidence>
<accession>A0A072UF17</accession>
<evidence type="ECO:0000256" key="5">
    <source>
        <dbReference type="SAM" id="MobiDB-lite"/>
    </source>
</evidence>
<evidence type="ECO:0000313" key="10">
    <source>
        <dbReference type="Proteomes" id="UP000002051"/>
    </source>
</evidence>
<sequence>MGTLSTLRPPVRPSQPPQSATGFNQDTLQQRLQALIEGVKEIWTYAIFWQPSYDYSGSSLLGWGDGYYKGEEDKTKVKKSIVTSPAEQEHRRKVLRELYSLISGNPVTEESPVDEEVTDMEWFFLVSMTQSFVNDGGLPGQAYFNSTPVWLVGGENLVLSHCERARQGQEHGLETLVCVPSANGVLELGSTELIYQNNDFMDKVKMLLDFNNDFDFGSSSHSSSTIAHQGEEESTVLFGVNLQKQLRSILLRMIIPCR</sequence>
<proteinExistence type="predicted"/>
<feature type="region of interest" description="Disordered" evidence="5">
    <location>
        <begin position="1"/>
        <end position="23"/>
    </location>
</feature>
<comment type="subcellular location">
    <subcellularLocation>
        <location evidence="4">Nucleus</location>
    </subcellularLocation>
</comment>
<evidence type="ECO:0000256" key="2">
    <source>
        <dbReference type="ARBA" id="ARBA00023163"/>
    </source>
</evidence>
<dbReference type="InterPro" id="IPR025610">
    <property type="entry name" value="MYC/MYB_N"/>
</dbReference>
<dbReference type="ExpressionAtlas" id="A0A072UF17">
    <property type="expression patterns" value="differential"/>
</dbReference>
<dbReference type="PANTHER" id="PTHR11514">
    <property type="entry name" value="MYC"/>
    <property type="match status" value="1"/>
</dbReference>
<evidence type="ECO:0000256" key="3">
    <source>
        <dbReference type="ARBA" id="ARBA00023242"/>
    </source>
</evidence>
<dbReference type="OrthoDB" id="1926382at2759"/>
<dbReference type="AlphaFoldDB" id="A0A072UF17"/>
<evidence type="ECO:0000313" key="7">
    <source>
        <dbReference type="EMBL" id="KEH27718.1"/>
    </source>
</evidence>
<reference evidence="8" key="4">
    <citation type="journal article" date="2018" name="Nat. Plants">
        <title>Whole-genome landscape of Medicago truncatula symbiotic genes.</title>
        <authorList>
            <person name="Pecrix Y."/>
            <person name="Gamas P."/>
            <person name="Carrere S."/>
        </authorList>
    </citation>
    <scope>NUCLEOTIDE SEQUENCE</scope>
    <source>
        <tissue evidence="8">Leaves</tissue>
    </source>
</reference>
<dbReference type="EMBL" id="CM001221">
    <property type="protein sequence ID" value="KEH27718.1"/>
    <property type="molecule type" value="Genomic_DNA"/>
</dbReference>
<name>A0A072UF17_MEDTR</name>